<accession>A0A2V2B985</accession>
<organism evidence="1 2">
    <name type="scientific">Pantoea allii</name>
    <dbReference type="NCBI Taxonomy" id="574096"/>
    <lineage>
        <taxon>Bacteria</taxon>
        <taxon>Pseudomonadati</taxon>
        <taxon>Pseudomonadota</taxon>
        <taxon>Gammaproteobacteria</taxon>
        <taxon>Enterobacterales</taxon>
        <taxon>Erwiniaceae</taxon>
        <taxon>Pantoea</taxon>
    </lineage>
</organism>
<sequence length="37" mass="4093">MWRVDGQVMAKKKGEPPSTLRQSVVPYLAAARASLIH</sequence>
<gene>
    <name evidence="1" type="ORF">C7431_10616</name>
</gene>
<name>A0A2V2B985_9GAMM</name>
<dbReference type="EMBL" id="QGHF01000006">
    <property type="protein sequence ID" value="PWK96095.1"/>
    <property type="molecule type" value="Genomic_DNA"/>
</dbReference>
<reference evidence="1 2" key="1">
    <citation type="submission" date="2018-05" db="EMBL/GenBank/DDBJ databases">
        <title>Genomic Encyclopedia of Type Strains, Phase IV (KMG-V): Genome sequencing to study the core and pangenomes of soil and plant-associated prokaryotes.</title>
        <authorList>
            <person name="Whitman W."/>
        </authorList>
    </citation>
    <scope>NUCLEOTIDE SEQUENCE [LARGE SCALE GENOMIC DNA]</scope>
    <source>
        <strain evidence="1 2">PNA 200-10</strain>
    </source>
</reference>
<dbReference type="Proteomes" id="UP000245981">
    <property type="component" value="Unassembled WGS sequence"/>
</dbReference>
<evidence type="ECO:0000313" key="2">
    <source>
        <dbReference type="Proteomes" id="UP000245981"/>
    </source>
</evidence>
<proteinExistence type="predicted"/>
<protein>
    <submittedName>
        <fullName evidence="1">Uncharacterized protein</fullName>
    </submittedName>
</protein>
<dbReference type="AlphaFoldDB" id="A0A2V2B985"/>
<evidence type="ECO:0000313" key="1">
    <source>
        <dbReference type="EMBL" id="PWK96095.1"/>
    </source>
</evidence>
<comment type="caution">
    <text evidence="1">The sequence shown here is derived from an EMBL/GenBank/DDBJ whole genome shotgun (WGS) entry which is preliminary data.</text>
</comment>